<evidence type="ECO:0000313" key="3">
    <source>
        <dbReference type="Proteomes" id="UP000187608"/>
    </source>
</evidence>
<keyword evidence="3" id="KW-1185">Reference proteome</keyword>
<dbReference type="STRING" id="570947.SAMN05421687_104155"/>
<dbReference type="EMBL" id="FTOC01000004">
    <property type="protein sequence ID" value="SIS45701.1"/>
    <property type="molecule type" value="Genomic_DNA"/>
</dbReference>
<dbReference type="Proteomes" id="UP000187608">
    <property type="component" value="Unassembled WGS sequence"/>
</dbReference>
<evidence type="ECO:0000313" key="2">
    <source>
        <dbReference type="EMBL" id="SIS45701.1"/>
    </source>
</evidence>
<dbReference type="AlphaFoldDB" id="A0A1N7J8V6"/>
<gene>
    <name evidence="2" type="ORF">SAMN05421687_104155</name>
</gene>
<accession>A0A1N7J8V6</accession>
<proteinExistence type="predicted"/>
<reference evidence="3" key="1">
    <citation type="submission" date="2017-01" db="EMBL/GenBank/DDBJ databases">
        <authorList>
            <person name="Varghese N."/>
            <person name="Submissions S."/>
        </authorList>
    </citation>
    <scope>NUCLEOTIDE SEQUENCE [LARGE SCALE GENOMIC DNA]</scope>
    <source>
        <strain evidence="3">DSM 23127</strain>
    </source>
</reference>
<dbReference type="OrthoDB" id="2435931at2"/>
<name>A0A1N7J8V6_9BACI</name>
<dbReference type="RefSeq" id="WP_076558340.1">
    <property type="nucleotide sequence ID" value="NZ_FTOC01000004.1"/>
</dbReference>
<feature type="region of interest" description="Disordered" evidence="1">
    <location>
        <begin position="40"/>
        <end position="75"/>
    </location>
</feature>
<evidence type="ECO:0000256" key="1">
    <source>
        <dbReference type="SAM" id="MobiDB-lite"/>
    </source>
</evidence>
<dbReference type="InterPro" id="IPR047928">
    <property type="entry name" value="Perm_prefix_1"/>
</dbReference>
<sequence length="75" mass="8857">MKNLEKHVERILDHMQSPEEERGEIREELLSHLEESYTYYKNQGNSDKQAERHSLADFGDPDLIGKGMQESMYPF</sequence>
<organism evidence="2 3">
    <name type="scientific">Salimicrobium flavidum</name>
    <dbReference type="NCBI Taxonomy" id="570947"/>
    <lineage>
        <taxon>Bacteria</taxon>
        <taxon>Bacillati</taxon>
        <taxon>Bacillota</taxon>
        <taxon>Bacilli</taxon>
        <taxon>Bacillales</taxon>
        <taxon>Bacillaceae</taxon>
        <taxon>Salimicrobium</taxon>
    </lineage>
</organism>
<dbReference type="NCBIfam" id="NF038403">
    <property type="entry name" value="perm_prefix_1"/>
    <property type="match status" value="1"/>
</dbReference>
<protein>
    <submittedName>
        <fullName evidence="2">Uncharacterized protein</fullName>
    </submittedName>
</protein>